<dbReference type="EMBL" id="JACGWL010000013">
    <property type="protein sequence ID" value="KAK4388889.1"/>
    <property type="molecule type" value="Genomic_DNA"/>
</dbReference>
<sequence length="208" mass="22577">MESSRKKSDGVEIPKRNRSLDLKSLYESRVSKLGESRKKVSGEKNHEDVKEKKRKSRKEAPLSCFEPDAKKSRKEDVNGVKLELGFGQNSSGRSKGLHGVSLTLGDTGNAFIFPKRPRGSLGRKKLVSDQVSASLKLPDSVEGGGAFKDEVIKTEDEAGASSEAGPSDRLVRSVTLSTDNNGALNSKSVENSVVQSQNQGRRQIPNPL</sequence>
<keyword evidence="3" id="KW-1185">Reference proteome</keyword>
<evidence type="ECO:0000313" key="3">
    <source>
        <dbReference type="Proteomes" id="UP001289374"/>
    </source>
</evidence>
<name>A0AAE1W926_9LAMI</name>
<feature type="compositionally biased region" description="Basic and acidic residues" evidence="1">
    <location>
        <begin position="24"/>
        <end position="51"/>
    </location>
</feature>
<dbReference type="Proteomes" id="UP001289374">
    <property type="component" value="Unassembled WGS sequence"/>
</dbReference>
<dbReference type="AlphaFoldDB" id="A0AAE1W926"/>
<feature type="compositionally biased region" description="Basic and acidic residues" evidence="1">
    <location>
        <begin position="67"/>
        <end position="77"/>
    </location>
</feature>
<accession>A0AAE1W926</accession>
<reference evidence="2" key="2">
    <citation type="journal article" date="2024" name="Plant">
        <title>Genomic evolution and insights into agronomic trait innovations of Sesamum species.</title>
        <authorList>
            <person name="Miao H."/>
            <person name="Wang L."/>
            <person name="Qu L."/>
            <person name="Liu H."/>
            <person name="Sun Y."/>
            <person name="Le M."/>
            <person name="Wang Q."/>
            <person name="Wei S."/>
            <person name="Zheng Y."/>
            <person name="Lin W."/>
            <person name="Duan Y."/>
            <person name="Cao H."/>
            <person name="Xiong S."/>
            <person name="Wang X."/>
            <person name="Wei L."/>
            <person name="Li C."/>
            <person name="Ma Q."/>
            <person name="Ju M."/>
            <person name="Zhao R."/>
            <person name="Li G."/>
            <person name="Mu C."/>
            <person name="Tian Q."/>
            <person name="Mei H."/>
            <person name="Zhang T."/>
            <person name="Gao T."/>
            <person name="Zhang H."/>
        </authorList>
    </citation>
    <scope>NUCLEOTIDE SEQUENCE</scope>
    <source>
        <strain evidence="2">K16</strain>
    </source>
</reference>
<protein>
    <submittedName>
        <fullName evidence="2">Uncharacterized protein</fullName>
    </submittedName>
</protein>
<gene>
    <name evidence="2" type="ORF">Sango_2225900</name>
</gene>
<feature type="compositionally biased region" description="Polar residues" evidence="1">
    <location>
        <begin position="178"/>
        <end position="201"/>
    </location>
</feature>
<proteinExistence type="predicted"/>
<organism evidence="2 3">
    <name type="scientific">Sesamum angolense</name>
    <dbReference type="NCBI Taxonomy" id="2727404"/>
    <lineage>
        <taxon>Eukaryota</taxon>
        <taxon>Viridiplantae</taxon>
        <taxon>Streptophyta</taxon>
        <taxon>Embryophyta</taxon>
        <taxon>Tracheophyta</taxon>
        <taxon>Spermatophyta</taxon>
        <taxon>Magnoliopsida</taxon>
        <taxon>eudicotyledons</taxon>
        <taxon>Gunneridae</taxon>
        <taxon>Pentapetalae</taxon>
        <taxon>asterids</taxon>
        <taxon>lamiids</taxon>
        <taxon>Lamiales</taxon>
        <taxon>Pedaliaceae</taxon>
        <taxon>Sesamum</taxon>
    </lineage>
</organism>
<evidence type="ECO:0000256" key="1">
    <source>
        <dbReference type="SAM" id="MobiDB-lite"/>
    </source>
</evidence>
<feature type="region of interest" description="Disordered" evidence="1">
    <location>
        <begin position="178"/>
        <end position="208"/>
    </location>
</feature>
<evidence type="ECO:0000313" key="2">
    <source>
        <dbReference type="EMBL" id="KAK4388889.1"/>
    </source>
</evidence>
<reference evidence="2" key="1">
    <citation type="submission" date="2020-06" db="EMBL/GenBank/DDBJ databases">
        <authorList>
            <person name="Li T."/>
            <person name="Hu X."/>
            <person name="Zhang T."/>
            <person name="Song X."/>
            <person name="Zhang H."/>
            <person name="Dai N."/>
            <person name="Sheng W."/>
            <person name="Hou X."/>
            <person name="Wei L."/>
        </authorList>
    </citation>
    <scope>NUCLEOTIDE SEQUENCE</scope>
    <source>
        <strain evidence="2">K16</strain>
        <tissue evidence="2">Leaf</tissue>
    </source>
</reference>
<comment type="caution">
    <text evidence="2">The sequence shown here is derived from an EMBL/GenBank/DDBJ whole genome shotgun (WGS) entry which is preliminary data.</text>
</comment>
<feature type="region of interest" description="Disordered" evidence="1">
    <location>
        <begin position="24"/>
        <end position="77"/>
    </location>
</feature>